<reference evidence="15 16" key="1">
    <citation type="journal article" date="2016" name="Nat. Commun.">
        <title>Thousands of microbial genomes shed light on interconnected biogeochemical processes in an aquifer system.</title>
        <authorList>
            <person name="Anantharaman K."/>
            <person name="Brown C.T."/>
            <person name="Hug L.A."/>
            <person name="Sharon I."/>
            <person name="Castelle C.J."/>
            <person name="Probst A.J."/>
            <person name="Thomas B.C."/>
            <person name="Singh A."/>
            <person name="Wilkins M.J."/>
            <person name="Karaoz U."/>
            <person name="Brodie E.L."/>
            <person name="Williams K.H."/>
            <person name="Hubbard S.S."/>
            <person name="Banfield J.F."/>
        </authorList>
    </citation>
    <scope>NUCLEOTIDE SEQUENCE [LARGE SCALE GENOMIC DNA]</scope>
</reference>
<feature type="domain" description="RNase H type-2" evidence="14">
    <location>
        <begin position="24"/>
        <end position="229"/>
    </location>
</feature>
<keyword evidence="10 12" id="KW-0378">Hydrolase</keyword>
<evidence type="ECO:0000313" key="15">
    <source>
        <dbReference type="EMBL" id="OGK21982.1"/>
    </source>
</evidence>
<dbReference type="GO" id="GO:0046872">
    <property type="term" value="F:metal ion binding"/>
    <property type="evidence" value="ECO:0007669"/>
    <property type="project" value="UniProtKB-KW"/>
</dbReference>
<dbReference type="Gene3D" id="3.30.420.10">
    <property type="entry name" value="Ribonuclease H-like superfamily/Ribonuclease H"/>
    <property type="match status" value="1"/>
</dbReference>
<evidence type="ECO:0000256" key="10">
    <source>
        <dbReference type="ARBA" id="ARBA00022801"/>
    </source>
</evidence>
<dbReference type="GO" id="GO:0032299">
    <property type="term" value="C:ribonuclease H2 complex"/>
    <property type="evidence" value="ECO:0007669"/>
    <property type="project" value="TreeGrafter"/>
</dbReference>
<dbReference type="Pfam" id="PF01351">
    <property type="entry name" value="RNase_HII"/>
    <property type="match status" value="1"/>
</dbReference>
<dbReference type="EC" id="3.1.26.4" evidence="13"/>
<feature type="binding site" evidence="12">
    <location>
        <position position="31"/>
    </location>
    <ligand>
        <name>a divalent metal cation</name>
        <dbReference type="ChEBI" id="CHEBI:60240"/>
    </ligand>
</feature>
<evidence type="ECO:0000256" key="9">
    <source>
        <dbReference type="ARBA" id="ARBA00022759"/>
    </source>
</evidence>
<comment type="subcellular location">
    <subcellularLocation>
        <location evidence="4">Cytoplasm</location>
    </subcellularLocation>
</comment>
<comment type="cofactor">
    <cofactor evidence="12">
        <name>Mn(2+)</name>
        <dbReference type="ChEBI" id="CHEBI:29035"/>
    </cofactor>
    <cofactor evidence="12">
        <name>Mg(2+)</name>
        <dbReference type="ChEBI" id="CHEBI:18420"/>
    </cofactor>
    <text evidence="12">Manganese or magnesium. Binds 1 divalent metal ion per monomer in the absence of substrate. May bind a second metal ion after substrate binding.</text>
</comment>
<dbReference type="Proteomes" id="UP000177026">
    <property type="component" value="Unassembled WGS sequence"/>
</dbReference>
<dbReference type="CDD" id="cd07182">
    <property type="entry name" value="RNase_HII_bacteria_HII_like"/>
    <property type="match status" value="1"/>
</dbReference>
<dbReference type="PROSITE" id="PS51975">
    <property type="entry name" value="RNASE_H_2"/>
    <property type="match status" value="1"/>
</dbReference>
<feature type="binding site" evidence="12">
    <location>
        <position position="30"/>
    </location>
    <ligand>
        <name>a divalent metal cation</name>
        <dbReference type="ChEBI" id="CHEBI:60240"/>
    </ligand>
</feature>
<dbReference type="AlphaFoldDB" id="A0A1F7GTZ2"/>
<evidence type="ECO:0000256" key="3">
    <source>
        <dbReference type="ARBA" id="ARBA00004065"/>
    </source>
</evidence>
<dbReference type="InterPro" id="IPR022898">
    <property type="entry name" value="RNase_HII"/>
</dbReference>
<evidence type="ECO:0000256" key="6">
    <source>
        <dbReference type="ARBA" id="ARBA00022490"/>
    </source>
</evidence>
<keyword evidence="8 12" id="KW-0479">Metal-binding</keyword>
<comment type="caution">
    <text evidence="15">The sequence shown here is derived from an EMBL/GenBank/DDBJ whole genome shotgun (WGS) entry which is preliminary data.</text>
</comment>
<evidence type="ECO:0000256" key="12">
    <source>
        <dbReference type="PROSITE-ProRule" id="PRU01319"/>
    </source>
</evidence>
<sequence>MKYTKKSRILPTFEYEERLWRDDYLVIGVDEVGRGSLAGPVYAGAVCFDSRKIKNLEIEKFGINDSKKLKANERKRLAKIIKKTALTYSIGFSDVSVVNKLGIVKATKIAIRKAVAEVIKKISATYVRSYISCNLYLLLDAFNVTHVKSIGLKNQLVIIKGDEKSISIAAASIVAKVERDQIMSELHHKYPIYLWNRNKGYGTRAHIEALKKFGRCKLHRDLFLRKIIF</sequence>
<dbReference type="GO" id="GO:0004523">
    <property type="term" value="F:RNA-DNA hybrid ribonuclease activity"/>
    <property type="evidence" value="ECO:0007669"/>
    <property type="project" value="UniProtKB-UniRule"/>
</dbReference>
<comment type="catalytic activity">
    <reaction evidence="1 12 13">
        <text>Endonucleolytic cleavage to 5'-phosphomonoester.</text>
        <dbReference type="EC" id="3.1.26.4"/>
    </reaction>
</comment>
<dbReference type="InterPro" id="IPR001352">
    <property type="entry name" value="RNase_HII/HIII"/>
</dbReference>
<dbReference type="PANTHER" id="PTHR10954">
    <property type="entry name" value="RIBONUCLEASE H2 SUBUNIT A"/>
    <property type="match status" value="1"/>
</dbReference>
<evidence type="ECO:0000256" key="1">
    <source>
        <dbReference type="ARBA" id="ARBA00000077"/>
    </source>
</evidence>
<keyword evidence="6" id="KW-0963">Cytoplasm</keyword>
<dbReference type="GO" id="GO:0005737">
    <property type="term" value="C:cytoplasm"/>
    <property type="evidence" value="ECO:0007669"/>
    <property type="project" value="UniProtKB-SubCell"/>
</dbReference>
<dbReference type="EMBL" id="MFZI01000010">
    <property type="protein sequence ID" value="OGK21982.1"/>
    <property type="molecule type" value="Genomic_DNA"/>
</dbReference>
<evidence type="ECO:0000256" key="11">
    <source>
        <dbReference type="ARBA" id="ARBA00023211"/>
    </source>
</evidence>
<evidence type="ECO:0000256" key="5">
    <source>
        <dbReference type="ARBA" id="ARBA00007383"/>
    </source>
</evidence>
<protein>
    <recommendedName>
        <fullName evidence="13">Ribonuclease</fullName>
        <ecNumber evidence="13">3.1.26.4</ecNumber>
    </recommendedName>
</protein>
<organism evidence="15 16">
    <name type="scientific">Candidatus Roizmanbacteria bacterium RIFCSPHIGHO2_01_FULL_39_8</name>
    <dbReference type="NCBI Taxonomy" id="1802033"/>
    <lineage>
        <taxon>Bacteria</taxon>
        <taxon>Candidatus Roizmaniibacteriota</taxon>
    </lineage>
</organism>
<keyword evidence="11" id="KW-0464">Manganese</keyword>
<evidence type="ECO:0000256" key="8">
    <source>
        <dbReference type="ARBA" id="ARBA00022723"/>
    </source>
</evidence>
<keyword evidence="7 12" id="KW-0540">Nuclease</keyword>
<evidence type="ECO:0000256" key="13">
    <source>
        <dbReference type="RuleBase" id="RU003515"/>
    </source>
</evidence>
<dbReference type="GO" id="GO:0043137">
    <property type="term" value="P:DNA replication, removal of RNA primer"/>
    <property type="evidence" value="ECO:0007669"/>
    <property type="project" value="TreeGrafter"/>
</dbReference>
<dbReference type="GO" id="GO:0003723">
    <property type="term" value="F:RNA binding"/>
    <property type="evidence" value="ECO:0007669"/>
    <property type="project" value="UniProtKB-UniRule"/>
</dbReference>
<proteinExistence type="inferred from homology"/>
<name>A0A1F7GTZ2_9BACT</name>
<feature type="binding site" evidence="12">
    <location>
        <position position="140"/>
    </location>
    <ligand>
        <name>a divalent metal cation</name>
        <dbReference type="ChEBI" id="CHEBI:60240"/>
    </ligand>
</feature>
<evidence type="ECO:0000313" key="16">
    <source>
        <dbReference type="Proteomes" id="UP000177026"/>
    </source>
</evidence>
<evidence type="ECO:0000256" key="7">
    <source>
        <dbReference type="ARBA" id="ARBA00022722"/>
    </source>
</evidence>
<evidence type="ECO:0000259" key="14">
    <source>
        <dbReference type="PROSITE" id="PS51975"/>
    </source>
</evidence>
<evidence type="ECO:0000256" key="4">
    <source>
        <dbReference type="ARBA" id="ARBA00004496"/>
    </source>
</evidence>
<comment type="function">
    <text evidence="3 13">Endonuclease that specifically degrades the RNA of RNA-DNA hybrids.</text>
</comment>
<evidence type="ECO:0000256" key="2">
    <source>
        <dbReference type="ARBA" id="ARBA00001946"/>
    </source>
</evidence>
<gene>
    <name evidence="15" type="ORF">A2866_02340</name>
</gene>
<dbReference type="NCBIfam" id="NF000595">
    <property type="entry name" value="PRK00015.1-3"/>
    <property type="match status" value="1"/>
</dbReference>
<keyword evidence="9 12" id="KW-0255">Endonuclease</keyword>
<dbReference type="InterPro" id="IPR024567">
    <property type="entry name" value="RNase_HII/HIII_dom"/>
</dbReference>
<dbReference type="InterPro" id="IPR012337">
    <property type="entry name" value="RNaseH-like_sf"/>
</dbReference>
<dbReference type="PANTHER" id="PTHR10954:SF18">
    <property type="entry name" value="RIBONUCLEASE HII"/>
    <property type="match status" value="1"/>
</dbReference>
<comment type="cofactor">
    <cofactor evidence="2">
        <name>Mg(2+)</name>
        <dbReference type="ChEBI" id="CHEBI:18420"/>
    </cofactor>
</comment>
<comment type="similarity">
    <text evidence="5 13">Belongs to the RNase HII family.</text>
</comment>
<accession>A0A1F7GTZ2</accession>
<dbReference type="InterPro" id="IPR036397">
    <property type="entry name" value="RNaseH_sf"/>
</dbReference>
<dbReference type="SUPFAM" id="SSF53098">
    <property type="entry name" value="Ribonuclease H-like"/>
    <property type="match status" value="1"/>
</dbReference>
<dbReference type="GO" id="GO:0006298">
    <property type="term" value="P:mismatch repair"/>
    <property type="evidence" value="ECO:0007669"/>
    <property type="project" value="TreeGrafter"/>
</dbReference>